<dbReference type="PANTHER" id="PTHR33287:SF8">
    <property type="entry name" value="TRANSMEMBRANE PROTEIN 188"/>
    <property type="match status" value="1"/>
</dbReference>
<evidence type="ECO:0000256" key="1">
    <source>
        <dbReference type="SAM" id="Phobius"/>
    </source>
</evidence>
<feature type="transmembrane region" description="Helical" evidence="1">
    <location>
        <begin position="64"/>
        <end position="85"/>
    </location>
</feature>
<keyword evidence="1" id="KW-0812">Transmembrane</keyword>
<feature type="transmembrane region" description="Helical" evidence="1">
    <location>
        <begin position="31"/>
        <end position="52"/>
    </location>
</feature>
<evidence type="ECO:0000313" key="2">
    <source>
        <dbReference type="EMBL" id="KAH7557735.1"/>
    </source>
</evidence>
<proteinExistence type="predicted"/>
<comment type="caution">
    <text evidence="2">The sequence shown here is derived from an EMBL/GenBank/DDBJ whole genome shotgun (WGS) entry which is preliminary data.</text>
</comment>
<keyword evidence="1" id="KW-0472">Membrane</keyword>
<gene>
    <name evidence="2" type="ORF">JRO89_XS11G0210300</name>
</gene>
<reference evidence="2 3" key="1">
    <citation type="submission" date="2021-02" db="EMBL/GenBank/DDBJ databases">
        <title>Plant Genome Project.</title>
        <authorList>
            <person name="Zhang R.-G."/>
        </authorList>
    </citation>
    <scope>NUCLEOTIDE SEQUENCE [LARGE SCALE GENOMIC DNA]</scope>
    <source>
        <tissue evidence="2">Leaves</tissue>
    </source>
</reference>
<dbReference type="Proteomes" id="UP000827721">
    <property type="component" value="Unassembled WGS sequence"/>
</dbReference>
<sequence>MESLQLNDSFKELKLINVKLEKRVRYYETTALNLTVAYILFQVLFLHSASIQSLSKKKQCNSGWVPYAVSMFCSFIFFLSFSACVTRYCNTRHALDLNSVELMLINQGTRPTSSSSSSINFLKPDDPLVRLYKRRVYITIIVSALIGFTAVVLSACRSILCNSNGSSAV</sequence>
<dbReference type="EMBL" id="JAFEMO010000011">
    <property type="protein sequence ID" value="KAH7557735.1"/>
    <property type="molecule type" value="Genomic_DNA"/>
</dbReference>
<evidence type="ECO:0000313" key="3">
    <source>
        <dbReference type="Proteomes" id="UP000827721"/>
    </source>
</evidence>
<keyword evidence="1" id="KW-1133">Transmembrane helix</keyword>
<dbReference type="PANTHER" id="PTHR33287">
    <property type="entry name" value="OS03G0453550 PROTEIN"/>
    <property type="match status" value="1"/>
</dbReference>
<organism evidence="2 3">
    <name type="scientific">Xanthoceras sorbifolium</name>
    <dbReference type="NCBI Taxonomy" id="99658"/>
    <lineage>
        <taxon>Eukaryota</taxon>
        <taxon>Viridiplantae</taxon>
        <taxon>Streptophyta</taxon>
        <taxon>Embryophyta</taxon>
        <taxon>Tracheophyta</taxon>
        <taxon>Spermatophyta</taxon>
        <taxon>Magnoliopsida</taxon>
        <taxon>eudicotyledons</taxon>
        <taxon>Gunneridae</taxon>
        <taxon>Pentapetalae</taxon>
        <taxon>rosids</taxon>
        <taxon>malvids</taxon>
        <taxon>Sapindales</taxon>
        <taxon>Sapindaceae</taxon>
        <taxon>Xanthoceroideae</taxon>
        <taxon>Xanthoceras</taxon>
    </lineage>
</organism>
<protein>
    <submittedName>
        <fullName evidence="2">Uncharacterized protein</fullName>
    </submittedName>
</protein>
<name>A0ABQ8HGK1_9ROSI</name>
<keyword evidence="3" id="KW-1185">Reference proteome</keyword>
<feature type="transmembrane region" description="Helical" evidence="1">
    <location>
        <begin position="136"/>
        <end position="160"/>
    </location>
</feature>
<accession>A0ABQ8HGK1</accession>